<dbReference type="EMBL" id="UHIO01000001">
    <property type="protein sequence ID" value="SUP41694.1"/>
    <property type="molecule type" value="Genomic_DNA"/>
</dbReference>
<dbReference type="Gene3D" id="3.40.30.10">
    <property type="entry name" value="Glutaredoxin"/>
    <property type="match status" value="1"/>
</dbReference>
<dbReference type="RefSeq" id="WP_218564751.1">
    <property type="nucleotide sequence ID" value="NZ_UHIO01000001.1"/>
</dbReference>
<protein>
    <submittedName>
        <fullName evidence="2">Protein-disulfide isomerase</fullName>
    </submittedName>
</protein>
<feature type="domain" description="DSBA-like thioredoxin" evidence="1">
    <location>
        <begin position="8"/>
        <end position="211"/>
    </location>
</feature>
<keyword evidence="2" id="KW-0413">Isomerase</keyword>
<dbReference type="InterPro" id="IPR036249">
    <property type="entry name" value="Thioredoxin-like_sf"/>
</dbReference>
<proteinExistence type="predicted"/>
<keyword evidence="3" id="KW-1185">Reference proteome</keyword>
<dbReference type="AlphaFoldDB" id="A0A380NIP5"/>
<dbReference type="Proteomes" id="UP000255367">
    <property type="component" value="Unassembled WGS sequence"/>
</dbReference>
<evidence type="ECO:0000313" key="3">
    <source>
        <dbReference type="Proteomes" id="UP000255367"/>
    </source>
</evidence>
<dbReference type="CDD" id="cd03024">
    <property type="entry name" value="DsbA_FrnE"/>
    <property type="match status" value="1"/>
</dbReference>
<dbReference type="PANTHER" id="PTHR13887:SF41">
    <property type="entry name" value="THIOREDOXIN SUPERFAMILY PROTEIN"/>
    <property type="match status" value="1"/>
</dbReference>
<reference evidence="2 3" key="1">
    <citation type="submission" date="2018-06" db="EMBL/GenBank/DDBJ databases">
        <authorList>
            <consortium name="Pathogen Informatics"/>
            <person name="Doyle S."/>
        </authorList>
    </citation>
    <scope>NUCLEOTIDE SEQUENCE [LARGE SCALE GENOMIC DNA]</scope>
    <source>
        <strain evidence="2 3">NCTC12020</strain>
    </source>
</reference>
<organism evidence="2 3">
    <name type="scientific">Veillonella criceti</name>
    <dbReference type="NCBI Taxonomy" id="103891"/>
    <lineage>
        <taxon>Bacteria</taxon>
        <taxon>Bacillati</taxon>
        <taxon>Bacillota</taxon>
        <taxon>Negativicutes</taxon>
        <taxon>Veillonellales</taxon>
        <taxon>Veillonellaceae</taxon>
        <taxon>Veillonella</taxon>
    </lineage>
</organism>
<evidence type="ECO:0000313" key="2">
    <source>
        <dbReference type="EMBL" id="SUP41694.1"/>
    </source>
</evidence>
<evidence type="ECO:0000259" key="1">
    <source>
        <dbReference type="Pfam" id="PF01323"/>
    </source>
</evidence>
<accession>A0A380NIP5</accession>
<name>A0A380NIP5_9FIRM</name>
<dbReference type="GO" id="GO:0016853">
    <property type="term" value="F:isomerase activity"/>
    <property type="evidence" value="ECO:0007669"/>
    <property type="project" value="UniProtKB-KW"/>
</dbReference>
<dbReference type="GO" id="GO:0016491">
    <property type="term" value="F:oxidoreductase activity"/>
    <property type="evidence" value="ECO:0007669"/>
    <property type="project" value="InterPro"/>
</dbReference>
<dbReference type="SUPFAM" id="SSF52833">
    <property type="entry name" value="Thioredoxin-like"/>
    <property type="match status" value="1"/>
</dbReference>
<sequence>MNNSKISVRYWSDIACPYCYIGATRMKKAMETVGLDPNDLEMKAFQLNPQAPLKTEATMLDQFALGHAISRERARDQFNQMEAMAATDGLKLNAADAIPTNTMSAHRLIKWAKATADKETVSRLIARFYKVYFEDNDSIADYKVLLNAVKEVGLPSQDAINVLTSTEYEIDVQSDLLAAQQNNVQSVPFFVLNDKYVFSGAQPYEQIVAALRRVMEEASETE</sequence>
<gene>
    <name evidence="2" type="ORF">NCTC12020_00642</name>
</gene>
<dbReference type="PANTHER" id="PTHR13887">
    <property type="entry name" value="GLUTATHIONE S-TRANSFERASE KAPPA"/>
    <property type="match status" value="1"/>
</dbReference>
<dbReference type="InterPro" id="IPR001853">
    <property type="entry name" value="DSBA-like_thioredoxin_dom"/>
</dbReference>
<dbReference type="Pfam" id="PF01323">
    <property type="entry name" value="DSBA"/>
    <property type="match status" value="1"/>
</dbReference>